<sequence length="339" mass="38106">MLINNRAEAMYDVRQHPDSSSMGNLDWPPKEASDNRRKFLYRNVLTGTAMTKTFKEKYEDEIMANSATRMSGRVIVSQVEFSDFAEEFNSDIETVIPLADTGVLEDCYMVYLGRNSAERYSSQEVLELELKRAISIFNSEEPAKKQADFFMIRPLRDEERTSMVDVFLELYAPFHWQRENVEQILNSQDNVIMVAMGTEGSLAGSVLAEIATIEIDRDGVSISFQMAEISEAATRKDFRNNGLYGALSNSLLYVLADKTDPNLVFGEVNLKAPGALKTAARQGRIPAFATAQQLNIPHACCLNQHVGIAEGSPEEEVPGYNNLMPAWLTKKQLKQFVDF</sequence>
<dbReference type="Gene3D" id="3.40.630.30">
    <property type="match status" value="1"/>
</dbReference>
<proteinExistence type="predicted"/>
<dbReference type="SUPFAM" id="SSF55729">
    <property type="entry name" value="Acyl-CoA N-acyltransferases (Nat)"/>
    <property type="match status" value="1"/>
</dbReference>
<protein>
    <submittedName>
        <fullName evidence="1">Uncharacterized protein</fullName>
    </submittedName>
</protein>
<organism evidence="1 2">
    <name type="scientific">Candidatus Roizmanbacteria bacterium GW2011_GWA2_36_23</name>
    <dbReference type="NCBI Taxonomy" id="1618480"/>
    <lineage>
        <taxon>Bacteria</taxon>
        <taxon>Candidatus Roizmaniibacteriota</taxon>
    </lineage>
</organism>
<evidence type="ECO:0000313" key="2">
    <source>
        <dbReference type="Proteomes" id="UP000034344"/>
    </source>
</evidence>
<dbReference type="STRING" id="1618480.US11_C0001G0169"/>
<gene>
    <name evidence="1" type="ORF">US11_C0001G0169</name>
</gene>
<dbReference type="InterPro" id="IPR016181">
    <property type="entry name" value="Acyl_CoA_acyltransferase"/>
</dbReference>
<name>A0A0G0EM58_9BACT</name>
<dbReference type="EMBL" id="LBRS01000001">
    <property type="protein sequence ID" value="KKQ02210.1"/>
    <property type="molecule type" value="Genomic_DNA"/>
</dbReference>
<dbReference type="AlphaFoldDB" id="A0A0G0EM58"/>
<reference evidence="1 2" key="1">
    <citation type="journal article" date="2015" name="Nature">
        <title>rRNA introns, odd ribosomes, and small enigmatic genomes across a large radiation of phyla.</title>
        <authorList>
            <person name="Brown C.T."/>
            <person name="Hug L.A."/>
            <person name="Thomas B.C."/>
            <person name="Sharon I."/>
            <person name="Castelle C.J."/>
            <person name="Singh A."/>
            <person name="Wilkins M.J."/>
            <person name="Williams K.H."/>
            <person name="Banfield J.F."/>
        </authorList>
    </citation>
    <scope>NUCLEOTIDE SEQUENCE [LARGE SCALE GENOMIC DNA]</scope>
</reference>
<dbReference type="Proteomes" id="UP000034344">
    <property type="component" value="Unassembled WGS sequence"/>
</dbReference>
<evidence type="ECO:0000313" key="1">
    <source>
        <dbReference type="EMBL" id="KKQ02210.1"/>
    </source>
</evidence>
<accession>A0A0G0EM58</accession>
<comment type="caution">
    <text evidence="1">The sequence shown here is derived from an EMBL/GenBank/DDBJ whole genome shotgun (WGS) entry which is preliminary data.</text>
</comment>